<dbReference type="EMBL" id="OY569118">
    <property type="protein sequence ID" value="CAJ1001052.1"/>
    <property type="molecule type" value="Genomic_DNA"/>
</dbReference>
<protein>
    <submittedName>
        <fullName evidence="8">Type II toxin-antitoxin system HicA family toxin</fullName>
    </submittedName>
</protein>
<dbReference type="Gene3D" id="3.30.920.30">
    <property type="entry name" value="Hypothetical protein"/>
    <property type="match status" value="1"/>
</dbReference>
<dbReference type="KEGG" id="bayd:BSPP4475_01770"/>
<gene>
    <name evidence="8" type="primary">hicA</name>
    <name evidence="8" type="ORF">BSPP4475_01770</name>
</gene>
<proteinExistence type="inferred from homology"/>
<sequence>MAGVEKIIEKMIHRPNGVRFREIAKVLEHHGYIEVRVSGSHHHFRNREGDLITIPNHNPIKAVYVKDVLRRIGR</sequence>
<dbReference type="GO" id="GO:0003729">
    <property type="term" value="F:mRNA binding"/>
    <property type="evidence" value="ECO:0007669"/>
    <property type="project" value="InterPro"/>
</dbReference>
<keyword evidence="5" id="KW-0378">Hydrolase</keyword>
<dbReference type="RefSeq" id="WP_304414997.1">
    <property type="nucleotide sequence ID" value="NZ_OY569118.1"/>
</dbReference>
<dbReference type="GO" id="GO:0004519">
    <property type="term" value="F:endonuclease activity"/>
    <property type="evidence" value="ECO:0007669"/>
    <property type="project" value="UniProtKB-KW"/>
</dbReference>
<keyword evidence="7" id="KW-0346">Stress response</keyword>
<evidence type="ECO:0000313" key="8">
    <source>
        <dbReference type="EMBL" id="CAJ1001052.1"/>
    </source>
</evidence>
<evidence type="ECO:0000313" key="9">
    <source>
        <dbReference type="Proteomes" id="UP001189619"/>
    </source>
</evidence>
<dbReference type="SUPFAM" id="SSF54786">
    <property type="entry name" value="YcfA/nrd intein domain"/>
    <property type="match status" value="1"/>
</dbReference>
<accession>A0AA48RCK9</accession>
<evidence type="ECO:0000256" key="5">
    <source>
        <dbReference type="ARBA" id="ARBA00022801"/>
    </source>
</evidence>
<dbReference type="AlphaFoldDB" id="A0AA48RCK9"/>
<dbReference type="Proteomes" id="UP001189619">
    <property type="component" value="Chromosome"/>
</dbReference>
<keyword evidence="3" id="KW-0540">Nuclease</keyword>
<dbReference type="GO" id="GO:0016787">
    <property type="term" value="F:hydrolase activity"/>
    <property type="evidence" value="ECO:0007669"/>
    <property type="project" value="UniProtKB-KW"/>
</dbReference>
<comment type="similarity">
    <text evidence="1">Belongs to the HicA mRNA interferase family.</text>
</comment>
<name>A0AA48RCK9_9BACL</name>
<evidence type="ECO:0000256" key="6">
    <source>
        <dbReference type="ARBA" id="ARBA00022884"/>
    </source>
</evidence>
<keyword evidence="9" id="KW-1185">Reference proteome</keyword>
<keyword evidence="2" id="KW-1277">Toxin-antitoxin system</keyword>
<dbReference type="InterPro" id="IPR012933">
    <property type="entry name" value="HicA_mRNA_interferase"/>
</dbReference>
<dbReference type="InterPro" id="IPR038570">
    <property type="entry name" value="HicA_sf"/>
</dbReference>
<evidence type="ECO:0000256" key="3">
    <source>
        <dbReference type="ARBA" id="ARBA00022722"/>
    </source>
</evidence>
<evidence type="ECO:0000256" key="4">
    <source>
        <dbReference type="ARBA" id="ARBA00022759"/>
    </source>
</evidence>
<evidence type="ECO:0000256" key="2">
    <source>
        <dbReference type="ARBA" id="ARBA00022649"/>
    </source>
</evidence>
<organism evidence="8 9">
    <name type="scientific">Brevibacillus aydinogluensis</name>
    <dbReference type="NCBI Taxonomy" id="927786"/>
    <lineage>
        <taxon>Bacteria</taxon>
        <taxon>Bacillati</taxon>
        <taxon>Bacillota</taxon>
        <taxon>Bacilli</taxon>
        <taxon>Bacillales</taxon>
        <taxon>Paenibacillaceae</taxon>
        <taxon>Brevibacillus</taxon>
    </lineage>
</organism>
<evidence type="ECO:0000256" key="1">
    <source>
        <dbReference type="ARBA" id="ARBA00006620"/>
    </source>
</evidence>
<reference evidence="8" key="1">
    <citation type="submission" date="2023-07" db="EMBL/GenBank/DDBJ databases">
        <authorList>
            <person name="Ivanov I."/>
            <person name="Teneva D."/>
            <person name="Stoikov I."/>
        </authorList>
    </citation>
    <scope>NUCLEOTIDE SEQUENCE</scope>
    <source>
        <strain evidence="8">4475</strain>
    </source>
</reference>
<keyword evidence="6" id="KW-0694">RNA-binding</keyword>
<evidence type="ECO:0000256" key="7">
    <source>
        <dbReference type="ARBA" id="ARBA00023016"/>
    </source>
</evidence>
<keyword evidence="4" id="KW-0255">Endonuclease</keyword>
<dbReference type="Pfam" id="PF07927">
    <property type="entry name" value="HicA_toxin"/>
    <property type="match status" value="1"/>
</dbReference>